<reference evidence="1" key="1">
    <citation type="submission" date="2014-09" db="EMBL/GenBank/DDBJ databases">
        <authorList>
            <person name="Magalhaes I.L.F."/>
            <person name="Oliveira U."/>
            <person name="Santos F.R."/>
            <person name="Vidigal T.H.D.A."/>
            <person name="Brescovit A.D."/>
            <person name="Santos A.J."/>
        </authorList>
    </citation>
    <scope>NUCLEOTIDE SEQUENCE</scope>
    <source>
        <tissue evidence="1">Shoot tissue taken approximately 20 cm above the soil surface</tissue>
    </source>
</reference>
<dbReference type="AlphaFoldDB" id="A0A0A9ANK5"/>
<evidence type="ECO:0000313" key="1">
    <source>
        <dbReference type="EMBL" id="JAD52711.1"/>
    </source>
</evidence>
<protein>
    <submittedName>
        <fullName evidence="1">Uncharacterized protein</fullName>
    </submittedName>
</protein>
<dbReference type="EMBL" id="GBRH01245184">
    <property type="protein sequence ID" value="JAD52711.1"/>
    <property type="molecule type" value="Transcribed_RNA"/>
</dbReference>
<proteinExistence type="predicted"/>
<organism evidence="1">
    <name type="scientific">Arundo donax</name>
    <name type="common">Giant reed</name>
    <name type="synonym">Donax arundinaceus</name>
    <dbReference type="NCBI Taxonomy" id="35708"/>
    <lineage>
        <taxon>Eukaryota</taxon>
        <taxon>Viridiplantae</taxon>
        <taxon>Streptophyta</taxon>
        <taxon>Embryophyta</taxon>
        <taxon>Tracheophyta</taxon>
        <taxon>Spermatophyta</taxon>
        <taxon>Magnoliopsida</taxon>
        <taxon>Liliopsida</taxon>
        <taxon>Poales</taxon>
        <taxon>Poaceae</taxon>
        <taxon>PACMAD clade</taxon>
        <taxon>Arundinoideae</taxon>
        <taxon>Arundineae</taxon>
        <taxon>Arundo</taxon>
    </lineage>
</organism>
<sequence length="63" mass="7156">MTMKYNSANKMSTTKTAIGELETLFVLLFPTVMRLYANICQYSCSYFMVAHNFLIQLVPVAPV</sequence>
<reference evidence="1" key="2">
    <citation type="journal article" date="2015" name="Data Brief">
        <title>Shoot transcriptome of the giant reed, Arundo donax.</title>
        <authorList>
            <person name="Barrero R.A."/>
            <person name="Guerrero F.D."/>
            <person name="Moolhuijzen P."/>
            <person name="Goolsby J.A."/>
            <person name="Tidwell J."/>
            <person name="Bellgard S.E."/>
            <person name="Bellgard M.I."/>
        </authorList>
    </citation>
    <scope>NUCLEOTIDE SEQUENCE</scope>
    <source>
        <tissue evidence="1">Shoot tissue taken approximately 20 cm above the soil surface</tissue>
    </source>
</reference>
<accession>A0A0A9ANK5</accession>
<name>A0A0A9ANK5_ARUDO</name>